<dbReference type="AlphaFoldDB" id="A0AAW8YJN6"/>
<dbReference type="Pfam" id="PF00563">
    <property type="entry name" value="EAL"/>
    <property type="match status" value="1"/>
</dbReference>
<organism evidence="3 4">
    <name type="scientific">Pediococcus acidilactici</name>
    <dbReference type="NCBI Taxonomy" id="1254"/>
    <lineage>
        <taxon>Bacteria</taxon>
        <taxon>Bacillati</taxon>
        <taxon>Bacillota</taxon>
        <taxon>Bacilli</taxon>
        <taxon>Lactobacillales</taxon>
        <taxon>Lactobacillaceae</taxon>
        <taxon>Pediococcus</taxon>
        <taxon>Pediococcus acidilactici group</taxon>
    </lineage>
</organism>
<reference evidence="3" key="2">
    <citation type="submission" date="2023-10" db="EMBL/GenBank/DDBJ databases">
        <authorList>
            <person name="Khurajog B."/>
        </authorList>
    </citation>
    <scope>NUCLEOTIDE SEQUENCE</scope>
    <source>
        <strain evidence="3">BF9</strain>
    </source>
</reference>
<evidence type="ECO:0000313" key="4">
    <source>
        <dbReference type="Proteomes" id="UP001280897"/>
    </source>
</evidence>
<accession>A0AAW8YJN6</accession>
<comment type="caution">
    <text evidence="3">The sequence shown here is derived from an EMBL/GenBank/DDBJ whole genome shotgun (WGS) entry which is preliminary data.</text>
</comment>
<keyword evidence="1" id="KW-0812">Transmembrane</keyword>
<keyword evidence="1" id="KW-1133">Transmembrane helix</keyword>
<dbReference type="RefSeq" id="WP_008842446.1">
    <property type="nucleotide sequence ID" value="NZ_CP066046.1"/>
</dbReference>
<evidence type="ECO:0000313" key="3">
    <source>
        <dbReference type="EMBL" id="MDV2622043.1"/>
    </source>
</evidence>
<dbReference type="InterPro" id="IPR035919">
    <property type="entry name" value="EAL_sf"/>
</dbReference>
<name>A0AAW8YJN6_PEDAC</name>
<dbReference type="PROSITE" id="PS50883">
    <property type="entry name" value="EAL"/>
    <property type="match status" value="1"/>
</dbReference>
<dbReference type="SUPFAM" id="SSF141868">
    <property type="entry name" value="EAL domain-like"/>
    <property type="match status" value="1"/>
</dbReference>
<dbReference type="PANTHER" id="PTHR33121:SF70">
    <property type="entry name" value="SIGNALING PROTEIN YKOW"/>
    <property type="match status" value="1"/>
</dbReference>
<dbReference type="PANTHER" id="PTHR33121">
    <property type="entry name" value="CYCLIC DI-GMP PHOSPHODIESTERASE PDEF"/>
    <property type="match status" value="1"/>
</dbReference>
<evidence type="ECO:0000259" key="2">
    <source>
        <dbReference type="PROSITE" id="PS50883"/>
    </source>
</evidence>
<sequence>MTLNQLEDFLFWLAILMAVLTVVIIGVYFWKTRYRGGNYLRDPHIPLRYFIQKQVDRHGQITGYECLLRTQDAAGQWTLPQDFNSLPLRRVIDLLEDTFVSLPTEPVTLSIKLTYQQIISRDFEYFIRWAITKIEPMNLAVEISIKAMEKRVNRRLLRQQIQMGRNYGMQFSVNNVGSELNDLKSIEWLLPEIDILKASMRSFRKEDPHEWLDLNLQFWNRLARKNHIKLVLVGIENATDQALAEQLQIDARQGYLFGKPEDVHRGAEK</sequence>
<feature type="domain" description="EAL" evidence="2">
    <location>
        <begin position="27"/>
        <end position="269"/>
    </location>
</feature>
<evidence type="ECO:0000256" key="1">
    <source>
        <dbReference type="SAM" id="Phobius"/>
    </source>
</evidence>
<keyword evidence="1" id="KW-0472">Membrane</keyword>
<dbReference type="Proteomes" id="UP001280897">
    <property type="component" value="Unassembled WGS sequence"/>
</dbReference>
<feature type="transmembrane region" description="Helical" evidence="1">
    <location>
        <begin position="12"/>
        <end position="30"/>
    </location>
</feature>
<proteinExistence type="predicted"/>
<gene>
    <name evidence="3" type="ORF">R0G89_10000</name>
</gene>
<dbReference type="InterPro" id="IPR050706">
    <property type="entry name" value="Cyclic-di-GMP_PDE-like"/>
</dbReference>
<dbReference type="InterPro" id="IPR001633">
    <property type="entry name" value="EAL_dom"/>
</dbReference>
<reference evidence="3" key="1">
    <citation type="journal article" date="2023" name="PeerJ">
        <title>Selection and evaluation of lactic acid bacteria from chicken feces in Thailand as potential probiotics.</title>
        <authorList>
            <person name="Khurajog B."/>
            <person name="Disastra Y."/>
            <person name="Lawwyne L.D."/>
            <person name="Sirichokchatchawan W."/>
            <person name="Niyomtham W."/>
            <person name="Yindee J."/>
            <person name="Hampson D.J."/>
            <person name="Prapasarakul N."/>
        </authorList>
    </citation>
    <scope>NUCLEOTIDE SEQUENCE</scope>
    <source>
        <strain evidence="3">BF9</strain>
    </source>
</reference>
<protein>
    <submittedName>
        <fullName evidence="3">EAL domain-containing protein</fullName>
    </submittedName>
</protein>
<dbReference type="SMART" id="SM00052">
    <property type="entry name" value="EAL"/>
    <property type="match status" value="1"/>
</dbReference>
<dbReference type="Gene3D" id="3.20.20.450">
    <property type="entry name" value="EAL domain"/>
    <property type="match status" value="1"/>
</dbReference>
<dbReference type="GO" id="GO:0071111">
    <property type="term" value="F:cyclic-guanylate-specific phosphodiesterase activity"/>
    <property type="evidence" value="ECO:0007669"/>
    <property type="project" value="InterPro"/>
</dbReference>
<dbReference type="EMBL" id="JAWJAV010000008">
    <property type="protein sequence ID" value="MDV2622043.1"/>
    <property type="molecule type" value="Genomic_DNA"/>
</dbReference>